<gene>
    <name evidence="2" type="ORF">M404DRAFT_991419</name>
</gene>
<dbReference type="InParanoid" id="A0A0C3PYE8"/>
<dbReference type="AlphaFoldDB" id="A0A0C3PYE8"/>
<name>A0A0C3PYE8_PISTI</name>
<feature type="region of interest" description="Disordered" evidence="1">
    <location>
        <begin position="1"/>
        <end position="25"/>
    </location>
</feature>
<accession>A0A0C3PYE8</accession>
<keyword evidence="3" id="KW-1185">Reference proteome</keyword>
<dbReference type="Proteomes" id="UP000054217">
    <property type="component" value="Unassembled WGS sequence"/>
</dbReference>
<organism evidence="2 3">
    <name type="scientific">Pisolithus tinctorius Marx 270</name>
    <dbReference type="NCBI Taxonomy" id="870435"/>
    <lineage>
        <taxon>Eukaryota</taxon>
        <taxon>Fungi</taxon>
        <taxon>Dikarya</taxon>
        <taxon>Basidiomycota</taxon>
        <taxon>Agaricomycotina</taxon>
        <taxon>Agaricomycetes</taxon>
        <taxon>Agaricomycetidae</taxon>
        <taxon>Boletales</taxon>
        <taxon>Sclerodermatineae</taxon>
        <taxon>Pisolithaceae</taxon>
        <taxon>Pisolithus</taxon>
    </lineage>
</organism>
<dbReference type="HOGENOM" id="CLU_2868582_0_0_1"/>
<reference evidence="2 3" key="1">
    <citation type="submission" date="2014-04" db="EMBL/GenBank/DDBJ databases">
        <authorList>
            <consortium name="DOE Joint Genome Institute"/>
            <person name="Kuo A."/>
            <person name="Kohler A."/>
            <person name="Costa M.D."/>
            <person name="Nagy L.G."/>
            <person name="Floudas D."/>
            <person name="Copeland A."/>
            <person name="Barry K.W."/>
            <person name="Cichocki N."/>
            <person name="Veneault-Fourrey C."/>
            <person name="LaButti K."/>
            <person name="Lindquist E.A."/>
            <person name="Lipzen A."/>
            <person name="Lundell T."/>
            <person name="Morin E."/>
            <person name="Murat C."/>
            <person name="Sun H."/>
            <person name="Tunlid A."/>
            <person name="Henrissat B."/>
            <person name="Grigoriev I.V."/>
            <person name="Hibbett D.S."/>
            <person name="Martin F."/>
            <person name="Nordberg H.P."/>
            <person name="Cantor M.N."/>
            <person name="Hua S.X."/>
        </authorList>
    </citation>
    <scope>NUCLEOTIDE SEQUENCE [LARGE SCALE GENOMIC DNA]</scope>
    <source>
        <strain evidence="2 3">Marx 270</strain>
    </source>
</reference>
<evidence type="ECO:0000256" key="1">
    <source>
        <dbReference type="SAM" id="MobiDB-lite"/>
    </source>
</evidence>
<protein>
    <submittedName>
        <fullName evidence="2">Uncharacterized protein</fullName>
    </submittedName>
</protein>
<evidence type="ECO:0000313" key="2">
    <source>
        <dbReference type="EMBL" id="KIO14661.1"/>
    </source>
</evidence>
<evidence type="ECO:0000313" key="3">
    <source>
        <dbReference type="Proteomes" id="UP000054217"/>
    </source>
</evidence>
<dbReference type="EMBL" id="KN831944">
    <property type="protein sequence ID" value="KIO14661.1"/>
    <property type="molecule type" value="Genomic_DNA"/>
</dbReference>
<proteinExistence type="predicted"/>
<sequence length="64" mass="7166">MVEGPGSVVDEENTGAEDLLRLDGNEHRDRHCTPVIVDVVTGRELERTWLAVTNAHLFVQKKPD</sequence>
<reference evidence="3" key="2">
    <citation type="submission" date="2015-01" db="EMBL/GenBank/DDBJ databases">
        <title>Evolutionary Origins and Diversification of the Mycorrhizal Mutualists.</title>
        <authorList>
            <consortium name="DOE Joint Genome Institute"/>
            <consortium name="Mycorrhizal Genomics Consortium"/>
            <person name="Kohler A."/>
            <person name="Kuo A."/>
            <person name="Nagy L.G."/>
            <person name="Floudas D."/>
            <person name="Copeland A."/>
            <person name="Barry K.W."/>
            <person name="Cichocki N."/>
            <person name="Veneault-Fourrey C."/>
            <person name="LaButti K."/>
            <person name="Lindquist E.A."/>
            <person name="Lipzen A."/>
            <person name="Lundell T."/>
            <person name="Morin E."/>
            <person name="Murat C."/>
            <person name="Riley R."/>
            <person name="Ohm R."/>
            <person name="Sun H."/>
            <person name="Tunlid A."/>
            <person name="Henrissat B."/>
            <person name="Grigoriev I.V."/>
            <person name="Hibbett D.S."/>
            <person name="Martin F."/>
        </authorList>
    </citation>
    <scope>NUCLEOTIDE SEQUENCE [LARGE SCALE GENOMIC DNA]</scope>
    <source>
        <strain evidence="3">Marx 270</strain>
    </source>
</reference>